<feature type="region of interest" description="Disordered" evidence="1">
    <location>
        <begin position="1"/>
        <end position="30"/>
    </location>
</feature>
<feature type="compositionally biased region" description="Acidic residues" evidence="1">
    <location>
        <begin position="1030"/>
        <end position="1047"/>
    </location>
</feature>
<dbReference type="EMBL" id="CH408029">
    <property type="protein sequence ID" value="EAQ93446.1"/>
    <property type="molecule type" value="Genomic_DNA"/>
</dbReference>
<evidence type="ECO:0000313" key="3">
    <source>
        <dbReference type="Proteomes" id="UP000001056"/>
    </source>
</evidence>
<dbReference type="AlphaFoldDB" id="Q2HDM3"/>
<gene>
    <name evidence="2" type="ORF">CHGG_01681</name>
</gene>
<accession>Q2HDM3</accession>
<reference evidence="3" key="1">
    <citation type="journal article" date="2015" name="Genome Announc.">
        <title>Draft genome sequence of the cellulolytic fungus Chaetomium globosum.</title>
        <authorList>
            <person name="Cuomo C.A."/>
            <person name="Untereiner W.A."/>
            <person name="Ma L.-J."/>
            <person name="Grabherr M."/>
            <person name="Birren B.W."/>
        </authorList>
    </citation>
    <scope>NUCLEOTIDE SEQUENCE [LARGE SCALE GENOMIC DNA]</scope>
    <source>
        <strain evidence="3">ATCC 6205 / CBS 148.51 / DSM 1962 / NBRC 6347 / NRRL 1970</strain>
    </source>
</reference>
<feature type="compositionally biased region" description="Acidic residues" evidence="1">
    <location>
        <begin position="19"/>
        <end position="30"/>
    </location>
</feature>
<dbReference type="OrthoDB" id="5422628at2759"/>
<dbReference type="InParanoid" id="Q2HDM3"/>
<dbReference type="HOGENOM" id="CLU_288852_0_0_1"/>
<feature type="compositionally biased region" description="Low complexity" evidence="1">
    <location>
        <begin position="777"/>
        <end position="791"/>
    </location>
</feature>
<feature type="region of interest" description="Disordered" evidence="1">
    <location>
        <begin position="988"/>
        <end position="1063"/>
    </location>
</feature>
<dbReference type="Proteomes" id="UP000001056">
    <property type="component" value="Unassembled WGS sequence"/>
</dbReference>
<evidence type="ECO:0000313" key="2">
    <source>
        <dbReference type="EMBL" id="EAQ93446.1"/>
    </source>
</evidence>
<protein>
    <submittedName>
        <fullName evidence="2">Uncharacterized protein</fullName>
    </submittedName>
</protein>
<keyword evidence="3" id="KW-1185">Reference proteome</keyword>
<feature type="region of interest" description="Disordered" evidence="1">
    <location>
        <begin position="768"/>
        <end position="791"/>
    </location>
</feature>
<feature type="compositionally biased region" description="Basic and acidic residues" evidence="1">
    <location>
        <begin position="993"/>
        <end position="1002"/>
    </location>
</feature>
<dbReference type="STRING" id="306901.Q2HDM3"/>
<dbReference type="eggNOG" id="ENOG502RPIZ">
    <property type="taxonomic scope" value="Eukaryota"/>
</dbReference>
<sequence>MARSLQPSPALDMLLGDDMGGETGEDSEVVDIDDNELDRAIKATPPNPQYALELEVRRRQAPRVLPGLRGSSRASVPHIRSRSADGRGRGSRKLGRLADLSERLRSIPPCPGTGDFQDGDLIAEGPDWEVGSWYRGRRQPPLAARLDTIIKFLAEEDVDRCIDWELKFEEIVSYLEWLALEDANSQLDHARPQTQAMFNDAVTKAKAHVLFEQHHYNPTTIEFTKPSKTPFRSTRLNWMVNAQDWPLPSHNLVPNRRNLLPRPILPHTPGPVNRMLIDRPESDRLYNKLAKDQRDWWHRIAITRLAVIPPDAENASERDNLAYHEDQAFTTFTRSTDTTNWITTDATGTTILPNNRRVRPGAAVDYAQERGARRATLQLTLRTLPTTPPTTPHHARLLLLPTREATIRRIVILAERRCWMRTNLGRVSQKREAARAGASARRGGACQEGCAVGDAAAECGEWRAGGVAGAGCGCAGEGGFVAAVLGGGGGFEGGGEEGAGEGVVGDGVGVGGEGGGRGKFVGVGGRRCGCADEWDVVDGRRVPRYLDAGEVEWLRFLGGECVNGLNYTGRFLPDTPRDKYRLFQLFAKKVKKLLDDKNPEGLFSSHDASVEVEDLLKAINAGKDSSAVVKHEFKPHDACKWLDRMKDRGYLRFHLDPTCYGVVRRPICDYFPEHRVIWPRQTPTGDHKRPSYHPDSIADWDTVINEGEEPRISEGSDIWEFFQALAFRLGYTISMLEQERRQHPPQPIPATHLRDSIRAWSRTCARLERTTPPSPTAAPTTAAPTAATPTPDKLDLIRTQLINELHLNQTMLAPGRAQHYLDASGTRQTVLVRDHNWDWAAITGAGRAGEKEGGRQSRSKKGKKGKKEKRRQFWSINRWPVEDGGAGYLTAEAARAVREDAYADPAVGYDPVAVDRTTEWWYLRPKLQRYRQEKAVFRKGPAVYPVGDTRLQREVVRERMVEMVERATGLDMEEPTWGEALMAGLNPFSRSPSRVEDREAEGKLPPVKPGDIPRSWDPVAEAERAATVEAESDYETEEDIDEEDEVGSVDVPMTGMGESWMTV</sequence>
<dbReference type="RefSeq" id="XP_001220902.1">
    <property type="nucleotide sequence ID" value="XM_001220901.1"/>
</dbReference>
<name>Q2HDM3_CHAGB</name>
<dbReference type="OMA" id="PENRVIW"/>
<feature type="compositionally biased region" description="Basic residues" evidence="1">
    <location>
        <begin position="857"/>
        <end position="870"/>
    </location>
</feature>
<feature type="region of interest" description="Disordered" evidence="1">
    <location>
        <begin position="846"/>
        <end position="870"/>
    </location>
</feature>
<proteinExistence type="predicted"/>
<dbReference type="GeneID" id="4387766"/>
<dbReference type="VEuPathDB" id="FungiDB:CHGG_01681"/>
<evidence type="ECO:0000256" key="1">
    <source>
        <dbReference type="SAM" id="MobiDB-lite"/>
    </source>
</evidence>
<organism evidence="2 3">
    <name type="scientific">Chaetomium globosum (strain ATCC 6205 / CBS 148.51 / DSM 1962 / NBRC 6347 / NRRL 1970)</name>
    <name type="common">Soil fungus</name>
    <dbReference type="NCBI Taxonomy" id="306901"/>
    <lineage>
        <taxon>Eukaryota</taxon>
        <taxon>Fungi</taxon>
        <taxon>Dikarya</taxon>
        <taxon>Ascomycota</taxon>
        <taxon>Pezizomycotina</taxon>
        <taxon>Sordariomycetes</taxon>
        <taxon>Sordariomycetidae</taxon>
        <taxon>Sordariales</taxon>
        <taxon>Chaetomiaceae</taxon>
        <taxon>Chaetomium</taxon>
    </lineage>
</organism>
<feature type="region of interest" description="Disordered" evidence="1">
    <location>
        <begin position="63"/>
        <end position="93"/>
    </location>
</feature>